<evidence type="ECO:0000256" key="3">
    <source>
        <dbReference type="ARBA" id="ARBA00022475"/>
    </source>
</evidence>
<keyword evidence="2 7" id="KW-0813">Transport</keyword>
<dbReference type="AlphaFoldDB" id="A0AAE3G7Z9"/>
<dbReference type="Pfam" id="PF00528">
    <property type="entry name" value="BPD_transp_1"/>
    <property type="match status" value="1"/>
</dbReference>
<feature type="transmembrane region" description="Helical" evidence="7">
    <location>
        <begin position="12"/>
        <end position="30"/>
    </location>
</feature>
<feature type="transmembrane region" description="Helical" evidence="7">
    <location>
        <begin position="108"/>
        <end position="127"/>
    </location>
</feature>
<keyword evidence="4 7" id="KW-0812">Transmembrane</keyword>
<accession>A0AAE3G7Z9</accession>
<evidence type="ECO:0000313" key="9">
    <source>
        <dbReference type="EMBL" id="MCP2163391.1"/>
    </source>
</evidence>
<dbReference type="GO" id="GO:0005886">
    <property type="term" value="C:plasma membrane"/>
    <property type="evidence" value="ECO:0007669"/>
    <property type="project" value="UniProtKB-SubCell"/>
</dbReference>
<dbReference type="PANTHER" id="PTHR43744:SF9">
    <property type="entry name" value="POLYGALACTURONAN_RHAMNOGALACTURONAN TRANSPORT SYSTEM PERMEASE PROTEIN YTCP"/>
    <property type="match status" value="1"/>
</dbReference>
<evidence type="ECO:0000256" key="1">
    <source>
        <dbReference type="ARBA" id="ARBA00004651"/>
    </source>
</evidence>
<dbReference type="CDD" id="cd06261">
    <property type="entry name" value="TM_PBP2"/>
    <property type="match status" value="1"/>
</dbReference>
<evidence type="ECO:0000256" key="5">
    <source>
        <dbReference type="ARBA" id="ARBA00022989"/>
    </source>
</evidence>
<dbReference type="InterPro" id="IPR035906">
    <property type="entry name" value="MetI-like_sf"/>
</dbReference>
<dbReference type="RefSeq" id="WP_253765993.1">
    <property type="nucleotide sequence ID" value="NZ_JAMTCK010000001.1"/>
</dbReference>
<keyword evidence="3" id="KW-1003">Cell membrane</keyword>
<keyword evidence="5 7" id="KW-1133">Transmembrane helix</keyword>
<feature type="transmembrane region" description="Helical" evidence="7">
    <location>
        <begin position="256"/>
        <end position="273"/>
    </location>
</feature>
<name>A0AAE3G7Z9_9PSEU</name>
<feature type="transmembrane region" description="Helical" evidence="7">
    <location>
        <begin position="77"/>
        <end position="96"/>
    </location>
</feature>
<feature type="domain" description="ABC transmembrane type-1" evidence="8">
    <location>
        <begin position="73"/>
        <end position="272"/>
    </location>
</feature>
<protein>
    <submittedName>
        <fullName evidence="9">Carbohydrate ABC transporter membrane protein 2, CUT1 family</fullName>
    </submittedName>
</protein>
<evidence type="ECO:0000313" key="10">
    <source>
        <dbReference type="Proteomes" id="UP001206128"/>
    </source>
</evidence>
<comment type="subcellular location">
    <subcellularLocation>
        <location evidence="1 7">Cell membrane</location>
        <topology evidence="1 7">Multi-pass membrane protein</topology>
    </subcellularLocation>
</comment>
<keyword evidence="6 7" id="KW-0472">Membrane</keyword>
<feature type="transmembrane region" description="Helical" evidence="7">
    <location>
        <begin position="181"/>
        <end position="204"/>
    </location>
</feature>
<evidence type="ECO:0000256" key="7">
    <source>
        <dbReference type="RuleBase" id="RU363032"/>
    </source>
</evidence>
<dbReference type="InterPro" id="IPR000515">
    <property type="entry name" value="MetI-like"/>
</dbReference>
<feature type="transmembrane region" description="Helical" evidence="7">
    <location>
        <begin position="139"/>
        <end position="160"/>
    </location>
</feature>
<sequence length="288" mass="31705">MRNSTGYRIFQVCNTIVLLVVVVLTLYPFVNIVAQSFSDEAAISSGRVNLLPVGFNLETYKVIMGDPTFWLNYRNTVVYTVVATALSLALTTCMAYALSKKHLRGRKFFVGFVVFTMFFNGGLIPNYVLVSELGLKNTIWAVVLPNAISVFNLLVMKTFFENMPTELEEAAAIDGLTTYGVLLRIVLPLSKAILATMALFYAVANWNSWFGAFLYFDQKSMFPVTMYLRNLIAGAETATSVGGGDDISQIASNVKAVTMVLTVLPILCVYPFVQRHFVSGVMLGAVKG</sequence>
<comment type="caution">
    <text evidence="9">The sequence shown here is derived from an EMBL/GenBank/DDBJ whole genome shotgun (WGS) entry which is preliminary data.</text>
</comment>
<evidence type="ECO:0000256" key="2">
    <source>
        <dbReference type="ARBA" id="ARBA00022448"/>
    </source>
</evidence>
<dbReference type="EMBL" id="JAMTCK010000001">
    <property type="protein sequence ID" value="MCP2163391.1"/>
    <property type="molecule type" value="Genomic_DNA"/>
</dbReference>
<dbReference type="PANTHER" id="PTHR43744">
    <property type="entry name" value="ABC TRANSPORTER PERMEASE PROTEIN MG189-RELATED-RELATED"/>
    <property type="match status" value="1"/>
</dbReference>
<comment type="similarity">
    <text evidence="7">Belongs to the binding-protein-dependent transport system permease family.</text>
</comment>
<reference evidence="9" key="1">
    <citation type="submission" date="2022-06" db="EMBL/GenBank/DDBJ databases">
        <title>Genomic Encyclopedia of Archaeal and Bacterial Type Strains, Phase II (KMG-II): from individual species to whole genera.</title>
        <authorList>
            <person name="Goeker M."/>
        </authorList>
    </citation>
    <scope>NUCLEOTIDE SEQUENCE</scope>
    <source>
        <strain evidence="9">DSM 43935</strain>
    </source>
</reference>
<keyword evidence="10" id="KW-1185">Reference proteome</keyword>
<evidence type="ECO:0000256" key="4">
    <source>
        <dbReference type="ARBA" id="ARBA00022692"/>
    </source>
</evidence>
<dbReference type="GO" id="GO:0055085">
    <property type="term" value="P:transmembrane transport"/>
    <property type="evidence" value="ECO:0007669"/>
    <property type="project" value="InterPro"/>
</dbReference>
<dbReference type="SUPFAM" id="SSF161098">
    <property type="entry name" value="MetI-like"/>
    <property type="match status" value="1"/>
</dbReference>
<dbReference type="PROSITE" id="PS50928">
    <property type="entry name" value="ABC_TM1"/>
    <property type="match status" value="1"/>
</dbReference>
<proteinExistence type="inferred from homology"/>
<gene>
    <name evidence="9" type="ORF">LX83_000231</name>
</gene>
<evidence type="ECO:0000256" key="6">
    <source>
        <dbReference type="ARBA" id="ARBA00023136"/>
    </source>
</evidence>
<organism evidence="9 10">
    <name type="scientific">Goodfellowiella coeruleoviolacea</name>
    <dbReference type="NCBI Taxonomy" id="334858"/>
    <lineage>
        <taxon>Bacteria</taxon>
        <taxon>Bacillati</taxon>
        <taxon>Actinomycetota</taxon>
        <taxon>Actinomycetes</taxon>
        <taxon>Pseudonocardiales</taxon>
        <taxon>Pseudonocardiaceae</taxon>
        <taxon>Goodfellowiella</taxon>
    </lineage>
</organism>
<dbReference type="Gene3D" id="1.10.3720.10">
    <property type="entry name" value="MetI-like"/>
    <property type="match status" value="1"/>
</dbReference>
<dbReference type="Proteomes" id="UP001206128">
    <property type="component" value="Unassembled WGS sequence"/>
</dbReference>
<evidence type="ECO:0000259" key="8">
    <source>
        <dbReference type="PROSITE" id="PS50928"/>
    </source>
</evidence>